<comment type="caution">
    <text evidence="1">The sequence shown here is derived from an EMBL/GenBank/DDBJ whole genome shotgun (WGS) entry which is preliminary data.</text>
</comment>
<gene>
    <name evidence="1" type="ORF">Sjap_025666</name>
</gene>
<dbReference type="Proteomes" id="UP001417504">
    <property type="component" value="Unassembled WGS sequence"/>
</dbReference>
<proteinExistence type="predicted"/>
<reference evidence="1 2" key="1">
    <citation type="submission" date="2024-01" db="EMBL/GenBank/DDBJ databases">
        <title>Genome assemblies of Stephania.</title>
        <authorList>
            <person name="Yang L."/>
        </authorList>
    </citation>
    <scope>NUCLEOTIDE SEQUENCE [LARGE SCALE GENOMIC DNA]</scope>
    <source>
        <strain evidence="1">QJT</strain>
        <tissue evidence="1">Leaf</tissue>
    </source>
</reference>
<sequence length="194" mass="22420">MPSNLTQAMRDTLHEAFEIVYYIDKKMNVASTDSRRRRHMAKLFWEGGDIDGKKILPENPNDPVRFAISNIQNAYHVLSDPLTSIELQVIQDFIEDRVNASIEELCDYIKQLFSEMLKSFLAQLPNCVLKDANEGSFEECEEQARFITKHQCKLDPLLEDKAQWVFPDTFSNTTRFFDLLKSHAANSQNNICNP</sequence>
<protein>
    <submittedName>
        <fullName evidence="1">Uncharacterized protein</fullName>
    </submittedName>
</protein>
<evidence type="ECO:0000313" key="2">
    <source>
        <dbReference type="Proteomes" id="UP001417504"/>
    </source>
</evidence>
<dbReference type="EMBL" id="JBBNAE010000011">
    <property type="protein sequence ID" value="KAK9085255.1"/>
    <property type="molecule type" value="Genomic_DNA"/>
</dbReference>
<dbReference type="AlphaFoldDB" id="A0AAP0E217"/>
<accession>A0AAP0E217</accession>
<name>A0AAP0E217_9MAGN</name>
<organism evidence="1 2">
    <name type="scientific">Stephania japonica</name>
    <dbReference type="NCBI Taxonomy" id="461633"/>
    <lineage>
        <taxon>Eukaryota</taxon>
        <taxon>Viridiplantae</taxon>
        <taxon>Streptophyta</taxon>
        <taxon>Embryophyta</taxon>
        <taxon>Tracheophyta</taxon>
        <taxon>Spermatophyta</taxon>
        <taxon>Magnoliopsida</taxon>
        <taxon>Ranunculales</taxon>
        <taxon>Menispermaceae</taxon>
        <taxon>Menispermoideae</taxon>
        <taxon>Cissampelideae</taxon>
        <taxon>Stephania</taxon>
    </lineage>
</organism>
<keyword evidence="2" id="KW-1185">Reference proteome</keyword>
<evidence type="ECO:0000313" key="1">
    <source>
        <dbReference type="EMBL" id="KAK9085255.1"/>
    </source>
</evidence>